<feature type="region of interest" description="Disordered" evidence="2">
    <location>
        <begin position="257"/>
        <end position="301"/>
    </location>
</feature>
<dbReference type="Proteomes" id="UP000667802">
    <property type="component" value="Unassembled WGS sequence"/>
</dbReference>
<feature type="compositionally biased region" description="Polar residues" evidence="2">
    <location>
        <begin position="280"/>
        <end position="301"/>
    </location>
</feature>
<name>A0AAP5ICL7_9CYAN</name>
<proteinExistence type="predicted"/>
<accession>A0AAP5ICL7</accession>
<feature type="compositionally biased region" description="Basic and acidic residues" evidence="2">
    <location>
        <begin position="257"/>
        <end position="269"/>
    </location>
</feature>
<evidence type="ECO:0000256" key="2">
    <source>
        <dbReference type="SAM" id="MobiDB-lite"/>
    </source>
</evidence>
<keyword evidence="4" id="KW-1185">Reference proteome</keyword>
<reference evidence="4" key="1">
    <citation type="journal article" date="2021" name="Science">
        <title>Hunting the eagle killer: A cyanobacterial neurotoxin causes vacuolar myelinopathy.</title>
        <authorList>
            <person name="Breinlinger S."/>
            <person name="Phillips T.J."/>
            <person name="Haram B.N."/>
            <person name="Mares J."/>
            <person name="Martinez Yerena J.A."/>
            <person name="Hrouzek P."/>
            <person name="Sobotka R."/>
            <person name="Henderson W.M."/>
            <person name="Schmieder P."/>
            <person name="Williams S.M."/>
            <person name="Lauderdale J.D."/>
            <person name="Wilde H.D."/>
            <person name="Gerrin W."/>
            <person name="Kust A."/>
            <person name="Washington J.W."/>
            <person name="Wagner C."/>
            <person name="Geier B."/>
            <person name="Liebeke M."/>
            <person name="Enke H."/>
            <person name="Niedermeyer T.H.J."/>
            <person name="Wilde S.B."/>
        </authorList>
    </citation>
    <scope>NUCLEOTIDE SEQUENCE [LARGE SCALE GENOMIC DNA]</scope>
    <source>
        <strain evidence="4">Thurmond2011</strain>
    </source>
</reference>
<keyword evidence="1" id="KW-0175">Coiled coil</keyword>
<evidence type="ECO:0000313" key="4">
    <source>
        <dbReference type="Proteomes" id="UP000667802"/>
    </source>
</evidence>
<dbReference type="EMBL" id="JAALHA020000021">
    <property type="protein sequence ID" value="MDR9899063.1"/>
    <property type="molecule type" value="Genomic_DNA"/>
</dbReference>
<protein>
    <submittedName>
        <fullName evidence="3">Uncharacterized protein</fullName>
    </submittedName>
</protein>
<organism evidence="3 4">
    <name type="scientific">Aetokthonos hydrillicola Thurmond2011</name>
    <dbReference type="NCBI Taxonomy" id="2712845"/>
    <lineage>
        <taxon>Bacteria</taxon>
        <taxon>Bacillati</taxon>
        <taxon>Cyanobacteriota</taxon>
        <taxon>Cyanophyceae</taxon>
        <taxon>Nostocales</taxon>
        <taxon>Hapalosiphonaceae</taxon>
        <taxon>Aetokthonos</taxon>
    </lineage>
</organism>
<dbReference type="RefSeq" id="WP_208353232.1">
    <property type="nucleotide sequence ID" value="NZ_JAALHA020000021.1"/>
</dbReference>
<feature type="coiled-coil region" evidence="1">
    <location>
        <begin position="6"/>
        <end position="33"/>
    </location>
</feature>
<evidence type="ECO:0000256" key="1">
    <source>
        <dbReference type="SAM" id="Coils"/>
    </source>
</evidence>
<gene>
    <name evidence="3" type="ORF">G7B40_031555</name>
</gene>
<dbReference type="AlphaFoldDB" id="A0AAP5ICL7"/>
<sequence length="301" mass="34235">MTVKQLKQKSKKVAELEARLELIKQQENTVSRKVLNQRNYKLGEVAFRLLALSETETHHEGLDLQAFRKVVLAILDQELKQNHERELFGLPLILDNRESEAKKLIIEGNVLLKWLEWETISKEDYVQGLNEYLKRNSDRELFGLPPIDDHNTVKVLPNLTADDIDLSELSKQRRNQKLILMGRLLRHWVNSGKVSQDQYLAGVGGMLNQYNDNSDRALFGLSPLPLPTPAMNKKTGNNKPKAIETALSGDIQVPTKQEVEVRNNSKGDRPSIVPTDKPKQNATVSKVLKSTQVSESQFAEW</sequence>
<comment type="caution">
    <text evidence="3">The sequence shown here is derived from an EMBL/GenBank/DDBJ whole genome shotgun (WGS) entry which is preliminary data.</text>
</comment>
<evidence type="ECO:0000313" key="3">
    <source>
        <dbReference type="EMBL" id="MDR9899063.1"/>
    </source>
</evidence>